<evidence type="ECO:0000313" key="3">
    <source>
        <dbReference type="EMBL" id="MUG70353.1"/>
    </source>
</evidence>
<organism evidence="3 4">
    <name type="scientific">Paenibacillus validus</name>
    <dbReference type="NCBI Taxonomy" id="44253"/>
    <lineage>
        <taxon>Bacteria</taxon>
        <taxon>Bacillati</taxon>
        <taxon>Bacillota</taxon>
        <taxon>Bacilli</taxon>
        <taxon>Bacillales</taxon>
        <taxon>Paenibacillaceae</taxon>
        <taxon>Paenibacillus</taxon>
    </lineage>
</organism>
<dbReference type="PANTHER" id="PTHR10579:SF43">
    <property type="entry name" value="ZINC FINGER (C3HC4-TYPE RING FINGER) FAMILY PROTEIN"/>
    <property type="match status" value="1"/>
</dbReference>
<dbReference type="Proteomes" id="UP000450917">
    <property type="component" value="Unassembled WGS sequence"/>
</dbReference>
<dbReference type="InterPro" id="IPR051266">
    <property type="entry name" value="CLCR"/>
</dbReference>
<feature type="domain" description="VWFA" evidence="2">
    <location>
        <begin position="2"/>
        <end position="185"/>
    </location>
</feature>
<dbReference type="AlphaFoldDB" id="A0A7X2Z8M7"/>
<dbReference type="PROSITE" id="PS50234">
    <property type="entry name" value="VWFA"/>
    <property type="match status" value="1"/>
</dbReference>
<dbReference type="InterPro" id="IPR002035">
    <property type="entry name" value="VWF_A"/>
</dbReference>
<dbReference type="SUPFAM" id="SSF53300">
    <property type="entry name" value="vWA-like"/>
    <property type="match status" value="1"/>
</dbReference>
<dbReference type="Gene3D" id="3.40.50.410">
    <property type="entry name" value="von Willebrand factor, type A domain"/>
    <property type="match status" value="1"/>
</dbReference>
<keyword evidence="1" id="KW-0472">Membrane</keyword>
<gene>
    <name evidence="3" type="ORF">GNP93_06635</name>
</gene>
<keyword evidence="1" id="KW-0812">Transmembrane</keyword>
<comment type="caution">
    <text evidence="3">The sequence shown here is derived from an EMBL/GenBank/DDBJ whole genome shotgun (WGS) entry which is preliminary data.</text>
</comment>
<evidence type="ECO:0000313" key="4">
    <source>
        <dbReference type="Proteomes" id="UP000450917"/>
    </source>
</evidence>
<keyword evidence="4" id="KW-1185">Reference proteome</keyword>
<protein>
    <submittedName>
        <fullName evidence="3">VWA domain-containing protein</fullName>
    </submittedName>
</protein>
<dbReference type="InterPro" id="IPR036465">
    <property type="entry name" value="vWFA_dom_sf"/>
</dbReference>
<dbReference type="SMART" id="SM00327">
    <property type="entry name" value="VWA"/>
    <property type="match status" value="1"/>
</dbReference>
<dbReference type="CDD" id="cd00198">
    <property type="entry name" value="vWFA"/>
    <property type="match status" value="1"/>
</dbReference>
<feature type="transmembrane region" description="Helical" evidence="1">
    <location>
        <begin position="418"/>
        <end position="440"/>
    </location>
</feature>
<sequence>MDAVLAVDVSTSMNESDVNKVSFEAVKLFVDMASVQGDKIGVVAYTDRIMREKAMLLMKDASDKQSVKTFIDQLDRGPYTDLAVGVNEALKVLENGADPAHTPVVVLLTDGNNSLPAGRTQEQSDKELAGAVERAKTEGIPIYTIGLNADGQLNQSALERIAGETDAKSFVTSSADDLPAILSEIYARHLKLKVLPIQELNGSGAFQEVALDIPNASVKEANISIMSGSPVELKLSDPKGTEVPVPSDKILFSSSRAYSLLKILQPAQGTWKLQVKGAPKDKIKINLIYNYDLKLQMEPLPTQTWKVGDDVAVQAYLESGGRKAGDADLYKSLKATLIVKDLQTGRTEEKPLVSSAQGIAGSYKLPEAHEYELKVRAEDAGYIRETDPVKLSAAGAAGRAPSPQSGPEAAEPGLGAGAWAAIAAGVLAAAAAGLYGLALWHKANKGFVGQMVIEVRDEDTGERTTPQYRKLDAFKGKVTLHQLLQLAPEFAETKDMTFRPGPNDSLLLYNGSACVIEKGGRVLDAAGGKELRAGDRIRIMLSGVHRSVTLEYIK</sequence>
<dbReference type="PANTHER" id="PTHR10579">
    <property type="entry name" value="CALCIUM-ACTIVATED CHLORIDE CHANNEL REGULATOR"/>
    <property type="match status" value="1"/>
</dbReference>
<evidence type="ECO:0000256" key="1">
    <source>
        <dbReference type="SAM" id="Phobius"/>
    </source>
</evidence>
<reference evidence="3 4" key="1">
    <citation type="submission" date="2019-11" db="EMBL/GenBank/DDBJ databases">
        <title>Draft genome sequences of five Paenibacillus species of dairy origin.</title>
        <authorList>
            <person name="Olajide A.M."/>
            <person name="Chen S."/>
            <person name="Lapointe G."/>
        </authorList>
    </citation>
    <scope>NUCLEOTIDE SEQUENCE [LARGE SCALE GENOMIC DNA]</scope>
    <source>
        <strain evidence="3 4">2CS3</strain>
    </source>
</reference>
<keyword evidence="1" id="KW-1133">Transmembrane helix</keyword>
<proteinExistence type="predicted"/>
<dbReference type="EMBL" id="WNZX01000004">
    <property type="protein sequence ID" value="MUG70353.1"/>
    <property type="molecule type" value="Genomic_DNA"/>
</dbReference>
<name>A0A7X2Z8M7_9BACL</name>
<dbReference type="Pfam" id="PF00092">
    <property type="entry name" value="VWA"/>
    <property type="match status" value="1"/>
</dbReference>
<evidence type="ECO:0000259" key="2">
    <source>
        <dbReference type="PROSITE" id="PS50234"/>
    </source>
</evidence>
<accession>A0A7X2Z8M7</accession>